<dbReference type="GO" id="GO:0004601">
    <property type="term" value="F:peroxidase activity"/>
    <property type="evidence" value="ECO:0007669"/>
    <property type="project" value="UniProtKB-KW"/>
</dbReference>
<dbReference type="RefSeq" id="WP_271021781.1">
    <property type="nucleotide sequence ID" value="NZ_JAQHXR010000004.1"/>
</dbReference>
<dbReference type="Pfam" id="PF08534">
    <property type="entry name" value="Redoxin"/>
    <property type="match status" value="1"/>
</dbReference>
<dbReference type="PANTHER" id="PTHR43110:SF1">
    <property type="entry name" value="THIOL PEROXIDASE"/>
    <property type="match status" value="1"/>
</dbReference>
<sequence length="169" mass="18888">MRIVSFKDQILQLLGDEPTLDIKAPKVLLRSRNLSYVEIAKETESQIIMSLPSLDTSVCSKQTKEINQKLASKEGFHTIIVSMDLPFAANRFCAISGISNLTFASDYANKSFGYKYGTLIGNGILEGLLSRALFVIDKGILVYKDFANDINDKLDFNKIEDFLAKTYNC</sequence>
<accession>A0ABT4VGW0</accession>
<dbReference type="EC" id="1.11.1.-" evidence="4"/>
<dbReference type="InterPro" id="IPR018219">
    <property type="entry name" value="Tpx_CS"/>
</dbReference>
<protein>
    <submittedName>
        <fullName evidence="4">Thiol peroxidase</fullName>
        <ecNumber evidence="4">1.11.1.-</ecNumber>
    </submittedName>
</protein>
<dbReference type="PROSITE" id="PS01265">
    <property type="entry name" value="TPX"/>
    <property type="match status" value="1"/>
</dbReference>
<dbReference type="InterPro" id="IPR050455">
    <property type="entry name" value="Tpx_Peroxidase_subfamily"/>
</dbReference>
<evidence type="ECO:0000256" key="2">
    <source>
        <dbReference type="ARBA" id="ARBA00023284"/>
    </source>
</evidence>
<evidence type="ECO:0000256" key="1">
    <source>
        <dbReference type="ARBA" id="ARBA00023157"/>
    </source>
</evidence>
<evidence type="ECO:0000313" key="4">
    <source>
        <dbReference type="EMBL" id="MDA3969423.1"/>
    </source>
</evidence>
<proteinExistence type="predicted"/>
<dbReference type="InterPro" id="IPR013740">
    <property type="entry name" value="Redoxin"/>
</dbReference>
<dbReference type="InterPro" id="IPR036249">
    <property type="entry name" value="Thioredoxin-like_sf"/>
</dbReference>
<dbReference type="PANTHER" id="PTHR43110">
    <property type="entry name" value="THIOL PEROXIDASE"/>
    <property type="match status" value="1"/>
</dbReference>
<name>A0ABT4VGW0_9HELI</name>
<keyword evidence="4" id="KW-0560">Oxidoreductase</keyword>
<organism evidence="4 5">
    <name type="scientific">Helicobacter ibis</name>
    <dbReference type="NCBI Taxonomy" id="2962633"/>
    <lineage>
        <taxon>Bacteria</taxon>
        <taxon>Pseudomonadati</taxon>
        <taxon>Campylobacterota</taxon>
        <taxon>Epsilonproteobacteria</taxon>
        <taxon>Campylobacterales</taxon>
        <taxon>Helicobacteraceae</taxon>
        <taxon>Helicobacter</taxon>
    </lineage>
</organism>
<keyword evidence="5" id="KW-1185">Reference proteome</keyword>
<dbReference type="Proteomes" id="UP001210261">
    <property type="component" value="Unassembled WGS sequence"/>
</dbReference>
<comment type="caution">
    <text evidence="4">The sequence shown here is derived from an EMBL/GenBank/DDBJ whole genome shotgun (WGS) entry which is preliminary data.</text>
</comment>
<keyword evidence="4" id="KW-0575">Peroxidase</keyword>
<keyword evidence="2" id="KW-0676">Redox-active center</keyword>
<dbReference type="NCBIfam" id="NF001808">
    <property type="entry name" value="PRK00522.1"/>
    <property type="match status" value="1"/>
</dbReference>
<dbReference type="SUPFAM" id="SSF52833">
    <property type="entry name" value="Thioredoxin-like"/>
    <property type="match status" value="1"/>
</dbReference>
<gene>
    <name evidence="4" type="primary">tpx</name>
    <name evidence="4" type="ORF">PF021_07040</name>
</gene>
<feature type="domain" description="Redoxin" evidence="3">
    <location>
        <begin position="25"/>
        <end position="160"/>
    </location>
</feature>
<dbReference type="Gene3D" id="3.40.30.10">
    <property type="entry name" value="Glutaredoxin"/>
    <property type="match status" value="1"/>
</dbReference>
<keyword evidence="1" id="KW-1015">Disulfide bond</keyword>
<evidence type="ECO:0000313" key="5">
    <source>
        <dbReference type="Proteomes" id="UP001210261"/>
    </source>
</evidence>
<evidence type="ECO:0000259" key="3">
    <source>
        <dbReference type="Pfam" id="PF08534"/>
    </source>
</evidence>
<reference evidence="4 5" key="1">
    <citation type="submission" date="2023-01" db="EMBL/GenBank/DDBJ databases">
        <title>Description of Helicobacter ibis sp. nov. isolated from faecal droppings of black-faced ibis (Theristicus melanopis).</title>
        <authorList>
            <person name="Lopez-Cantillo M."/>
            <person name="Vidal-Veuthey B."/>
            <person name="Mella A."/>
            <person name="De La Haba R."/>
            <person name="Collado L."/>
        </authorList>
    </citation>
    <scope>NUCLEOTIDE SEQUENCE [LARGE SCALE GENOMIC DNA]</scope>
    <source>
        <strain evidence="4 5">A82</strain>
    </source>
</reference>
<dbReference type="EMBL" id="JAQHXR010000004">
    <property type="protein sequence ID" value="MDA3969423.1"/>
    <property type="molecule type" value="Genomic_DNA"/>
</dbReference>